<dbReference type="AlphaFoldDB" id="A0A699JQ70"/>
<accession>A0A699JQ70</accession>
<evidence type="ECO:0000313" key="1">
    <source>
        <dbReference type="EMBL" id="GFA47565.1"/>
    </source>
</evidence>
<dbReference type="EMBL" id="BKCJ010430642">
    <property type="protein sequence ID" value="GFA47565.1"/>
    <property type="molecule type" value="Genomic_DNA"/>
</dbReference>
<organism evidence="1">
    <name type="scientific">Tanacetum cinerariifolium</name>
    <name type="common">Dalmatian daisy</name>
    <name type="synonym">Chrysanthemum cinerariifolium</name>
    <dbReference type="NCBI Taxonomy" id="118510"/>
    <lineage>
        <taxon>Eukaryota</taxon>
        <taxon>Viridiplantae</taxon>
        <taxon>Streptophyta</taxon>
        <taxon>Embryophyta</taxon>
        <taxon>Tracheophyta</taxon>
        <taxon>Spermatophyta</taxon>
        <taxon>Magnoliopsida</taxon>
        <taxon>eudicotyledons</taxon>
        <taxon>Gunneridae</taxon>
        <taxon>Pentapetalae</taxon>
        <taxon>asterids</taxon>
        <taxon>campanulids</taxon>
        <taxon>Asterales</taxon>
        <taxon>Asteraceae</taxon>
        <taxon>Asteroideae</taxon>
        <taxon>Anthemideae</taxon>
        <taxon>Anthemidinae</taxon>
        <taxon>Tanacetum</taxon>
    </lineage>
</organism>
<protein>
    <submittedName>
        <fullName evidence="1">Uncharacterized protein</fullName>
    </submittedName>
</protein>
<proteinExistence type="predicted"/>
<reference evidence="1" key="1">
    <citation type="journal article" date="2019" name="Sci. Rep.">
        <title>Draft genome of Tanacetum cinerariifolium, the natural source of mosquito coil.</title>
        <authorList>
            <person name="Yamashiro T."/>
            <person name="Shiraishi A."/>
            <person name="Satake H."/>
            <person name="Nakayama K."/>
        </authorList>
    </citation>
    <scope>NUCLEOTIDE SEQUENCE</scope>
</reference>
<gene>
    <name evidence="1" type="ORF">Tci_619537</name>
</gene>
<comment type="caution">
    <text evidence="1">The sequence shown here is derived from an EMBL/GenBank/DDBJ whole genome shotgun (WGS) entry which is preliminary data.</text>
</comment>
<sequence length="111" mass="12825">MAPYLPVPLPALGRSVWMDWWTRVLAEIDCFMIIVRIALEGKRILVVQGDRSVKDLKLVSVIKMRKYLEKDCVTVLAHKMGKGANMKNTKKSDRKESYRGLSKRFVWTLSD</sequence>
<name>A0A699JQ70_TANCI</name>